<name>E1QDL2_DESB2</name>
<feature type="transmembrane region" description="Helical" evidence="5">
    <location>
        <begin position="250"/>
        <end position="271"/>
    </location>
</feature>
<keyword evidence="4 5" id="KW-0472">Membrane</keyword>
<feature type="transmembrane region" description="Helical" evidence="5">
    <location>
        <begin position="64"/>
        <end position="90"/>
    </location>
</feature>
<dbReference type="Pfam" id="PF01758">
    <property type="entry name" value="SBF"/>
    <property type="match status" value="1"/>
</dbReference>
<proteinExistence type="predicted"/>
<feature type="transmembrane region" description="Helical" evidence="5">
    <location>
        <begin position="222"/>
        <end position="243"/>
    </location>
</feature>
<dbReference type="GO" id="GO:0016020">
    <property type="term" value="C:membrane"/>
    <property type="evidence" value="ECO:0007669"/>
    <property type="project" value="UniProtKB-SubCell"/>
</dbReference>
<feature type="transmembrane region" description="Helical" evidence="5">
    <location>
        <begin position="192"/>
        <end position="210"/>
    </location>
</feature>
<comment type="subcellular location">
    <subcellularLocation>
        <location evidence="1">Membrane</location>
        <topology evidence="1">Multi-pass membrane protein</topology>
    </subcellularLocation>
</comment>
<protein>
    <submittedName>
        <fullName evidence="6">Bile acid:sodium symporter</fullName>
    </submittedName>
</protein>
<evidence type="ECO:0000313" key="7">
    <source>
        <dbReference type="Proteomes" id="UP000009047"/>
    </source>
</evidence>
<feature type="transmembrane region" description="Helical" evidence="5">
    <location>
        <begin position="96"/>
        <end position="117"/>
    </location>
</feature>
<dbReference type="KEGG" id="dbr:Deba_0152"/>
<reference evidence="6 7" key="1">
    <citation type="journal article" date="2010" name="Stand. Genomic Sci.">
        <title>Complete genome sequence of Desulfarculus baarsii type strain (2st14).</title>
        <authorList>
            <person name="Sun H."/>
            <person name="Spring S."/>
            <person name="Lapidus A."/>
            <person name="Davenport K."/>
            <person name="Del Rio T.G."/>
            <person name="Tice H."/>
            <person name="Nolan M."/>
            <person name="Copeland A."/>
            <person name="Cheng J.F."/>
            <person name="Lucas S."/>
            <person name="Tapia R."/>
            <person name="Goodwin L."/>
            <person name="Pitluck S."/>
            <person name="Ivanova N."/>
            <person name="Pagani I."/>
            <person name="Mavromatis K."/>
            <person name="Ovchinnikova G."/>
            <person name="Pati A."/>
            <person name="Chen A."/>
            <person name="Palaniappan K."/>
            <person name="Hauser L."/>
            <person name="Chang Y.J."/>
            <person name="Jeffries C.D."/>
            <person name="Detter J.C."/>
            <person name="Han C."/>
            <person name="Rohde M."/>
            <person name="Brambilla E."/>
            <person name="Goker M."/>
            <person name="Woyke T."/>
            <person name="Bristow J."/>
            <person name="Eisen J.A."/>
            <person name="Markowitz V."/>
            <person name="Hugenholtz P."/>
            <person name="Kyrpides N.C."/>
            <person name="Klenk H.P."/>
            <person name="Land M."/>
        </authorList>
    </citation>
    <scope>NUCLEOTIDE SEQUENCE [LARGE SCALE GENOMIC DNA]</scope>
    <source>
        <strain evidence="7">ATCC 33931 / DSM 2075 / LMG 7858 / VKM B-1802 / 2st14</strain>
    </source>
</reference>
<dbReference type="Gene3D" id="1.20.1530.20">
    <property type="match status" value="1"/>
</dbReference>
<sequence>MSAGPRPADWALLLAAMGGLAAGWLWPRAGIIIAPYLAWCMAGVLFLAFLRLDFAALTRVDRASLGGLATWTTLKLILLPLAAWAVTAILAPRWALAALVLSGVSAGVTSPFFAGLLGADMAGALRLVMASSLLAPLSLPALVELLAGRHMSASLTDMAAMLAAVILSPLLLARVCRLLWPRAALAVAARGLPLNLAIIFCANAGVMAKYGQYLRGRPLELLAALGLACLLALAYAGIGLGLGRLSNGRLDGLTGAAGLAFCNNILALVFAERFFGPLEALLCAAYTAPYFLVLIPLRLAAGRAGRSER</sequence>
<dbReference type="EMBL" id="CP002085">
    <property type="protein sequence ID" value="ADK83531.1"/>
    <property type="molecule type" value="Genomic_DNA"/>
</dbReference>
<feature type="transmembrane region" description="Helical" evidence="5">
    <location>
        <begin position="7"/>
        <end position="26"/>
    </location>
</feature>
<keyword evidence="7" id="KW-1185">Reference proteome</keyword>
<evidence type="ECO:0000256" key="3">
    <source>
        <dbReference type="ARBA" id="ARBA00022989"/>
    </source>
</evidence>
<dbReference type="AlphaFoldDB" id="E1QDL2"/>
<dbReference type="InterPro" id="IPR002657">
    <property type="entry name" value="BilAc:Na_symport/Acr3"/>
</dbReference>
<evidence type="ECO:0000313" key="6">
    <source>
        <dbReference type="EMBL" id="ADK83531.1"/>
    </source>
</evidence>
<dbReference type="Proteomes" id="UP000009047">
    <property type="component" value="Chromosome"/>
</dbReference>
<evidence type="ECO:0000256" key="2">
    <source>
        <dbReference type="ARBA" id="ARBA00022692"/>
    </source>
</evidence>
<dbReference type="OrthoDB" id="5511091at2"/>
<dbReference type="HOGENOM" id="CLU_077102_0_0_7"/>
<dbReference type="eggNOG" id="COG0385">
    <property type="taxonomic scope" value="Bacteria"/>
</dbReference>
<feature type="transmembrane region" description="Helical" evidence="5">
    <location>
        <begin position="159"/>
        <end position="180"/>
    </location>
</feature>
<dbReference type="STRING" id="644282.Deba_0152"/>
<feature type="transmembrane region" description="Helical" evidence="5">
    <location>
        <begin position="277"/>
        <end position="301"/>
    </location>
</feature>
<feature type="transmembrane region" description="Helical" evidence="5">
    <location>
        <begin position="124"/>
        <end position="147"/>
    </location>
</feature>
<organism evidence="6 7">
    <name type="scientific">Desulfarculus baarsii (strain ATCC 33931 / DSM 2075 / LMG 7858 / VKM B-1802 / 2st14)</name>
    <dbReference type="NCBI Taxonomy" id="644282"/>
    <lineage>
        <taxon>Bacteria</taxon>
        <taxon>Pseudomonadati</taxon>
        <taxon>Thermodesulfobacteriota</taxon>
        <taxon>Desulfarculia</taxon>
        <taxon>Desulfarculales</taxon>
        <taxon>Desulfarculaceae</taxon>
        <taxon>Desulfarculus</taxon>
    </lineage>
</organism>
<gene>
    <name evidence="6" type="ordered locus">Deba_0152</name>
</gene>
<keyword evidence="2 5" id="KW-0812">Transmembrane</keyword>
<dbReference type="RefSeq" id="WP_013256987.1">
    <property type="nucleotide sequence ID" value="NC_014365.1"/>
</dbReference>
<evidence type="ECO:0000256" key="1">
    <source>
        <dbReference type="ARBA" id="ARBA00004141"/>
    </source>
</evidence>
<feature type="transmembrane region" description="Helical" evidence="5">
    <location>
        <begin position="32"/>
        <end position="52"/>
    </location>
</feature>
<keyword evidence="3 5" id="KW-1133">Transmembrane helix</keyword>
<dbReference type="InterPro" id="IPR038770">
    <property type="entry name" value="Na+/solute_symporter_sf"/>
</dbReference>
<evidence type="ECO:0000256" key="5">
    <source>
        <dbReference type="SAM" id="Phobius"/>
    </source>
</evidence>
<evidence type="ECO:0000256" key="4">
    <source>
        <dbReference type="ARBA" id="ARBA00023136"/>
    </source>
</evidence>
<accession>E1QDL2</accession>